<evidence type="ECO:0000313" key="7">
    <source>
        <dbReference type="Proteomes" id="UP000610960"/>
    </source>
</evidence>
<evidence type="ECO:0000256" key="4">
    <source>
        <dbReference type="ARBA" id="ARBA00022801"/>
    </source>
</evidence>
<evidence type="ECO:0000256" key="2">
    <source>
        <dbReference type="ARBA" id="ARBA00022490"/>
    </source>
</evidence>
<proteinExistence type="inferred from homology"/>
<name>A0A830GXY5_9CREN</name>
<keyword evidence="3" id="KW-0645">Protease</keyword>
<dbReference type="Pfam" id="PF01470">
    <property type="entry name" value="Peptidase_C15"/>
    <property type="match status" value="1"/>
</dbReference>
<organism evidence="6 7">
    <name type="scientific">Thermocladium modestius</name>
    <dbReference type="NCBI Taxonomy" id="62609"/>
    <lineage>
        <taxon>Archaea</taxon>
        <taxon>Thermoproteota</taxon>
        <taxon>Thermoprotei</taxon>
        <taxon>Thermoproteales</taxon>
        <taxon>Thermoproteaceae</taxon>
        <taxon>Thermocladium</taxon>
    </lineage>
</organism>
<dbReference type="InterPro" id="IPR016125">
    <property type="entry name" value="Peptidase_C15-like"/>
</dbReference>
<dbReference type="AlphaFoldDB" id="A0A830GXY5"/>
<accession>A0A830GXY5</accession>
<dbReference type="InterPro" id="IPR036440">
    <property type="entry name" value="Peptidase_C15-like_sf"/>
</dbReference>
<reference evidence="6" key="2">
    <citation type="submission" date="2020-09" db="EMBL/GenBank/DDBJ databases">
        <authorList>
            <person name="Sun Q."/>
            <person name="Ohkuma M."/>
        </authorList>
    </citation>
    <scope>NUCLEOTIDE SEQUENCE</scope>
    <source>
        <strain evidence="6">JCM 10088</strain>
    </source>
</reference>
<dbReference type="Proteomes" id="UP000610960">
    <property type="component" value="Unassembled WGS sequence"/>
</dbReference>
<dbReference type="CDD" id="cd00501">
    <property type="entry name" value="Peptidase_C15"/>
    <property type="match status" value="1"/>
</dbReference>
<keyword evidence="4" id="KW-0378">Hydrolase</keyword>
<dbReference type="PANTHER" id="PTHR23402:SF1">
    <property type="entry name" value="PYROGLUTAMYL-PEPTIDASE I"/>
    <property type="match status" value="1"/>
</dbReference>
<evidence type="ECO:0000256" key="3">
    <source>
        <dbReference type="ARBA" id="ARBA00022670"/>
    </source>
</evidence>
<evidence type="ECO:0000256" key="5">
    <source>
        <dbReference type="ARBA" id="ARBA00022807"/>
    </source>
</evidence>
<gene>
    <name evidence="6" type="ORF">GCM10007981_16070</name>
</gene>
<dbReference type="GO" id="GO:0005829">
    <property type="term" value="C:cytosol"/>
    <property type="evidence" value="ECO:0007669"/>
    <property type="project" value="InterPro"/>
</dbReference>
<evidence type="ECO:0000256" key="1">
    <source>
        <dbReference type="ARBA" id="ARBA00006641"/>
    </source>
</evidence>
<dbReference type="PANTHER" id="PTHR23402">
    <property type="entry name" value="PROTEASE FAMILY C15 PYROGLUTAMYL-PEPTIDASE I-RELATED"/>
    <property type="match status" value="1"/>
</dbReference>
<dbReference type="GO" id="GO:0006508">
    <property type="term" value="P:proteolysis"/>
    <property type="evidence" value="ECO:0007669"/>
    <property type="project" value="UniProtKB-KW"/>
</dbReference>
<dbReference type="SUPFAM" id="SSF53182">
    <property type="entry name" value="Pyrrolidone carboxyl peptidase (pyroglutamate aminopeptidase)"/>
    <property type="match status" value="1"/>
</dbReference>
<keyword evidence="7" id="KW-1185">Reference proteome</keyword>
<dbReference type="GO" id="GO:0016920">
    <property type="term" value="F:pyroglutamyl-peptidase activity"/>
    <property type="evidence" value="ECO:0007669"/>
    <property type="project" value="InterPro"/>
</dbReference>
<evidence type="ECO:0000313" key="6">
    <source>
        <dbReference type="EMBL" id="GGP21973.1"/>
    </source>
</evidence>
<comment type="similarity">
    <text evidence="1">Belongs to the peptidase C15 family.</text>
</comment>
<dbReference type="OrthoDB" id="39672at2157"/>
<dbReference type="PRINTS" id="PR00706">
    <property type="entry name" value="PYROGLUPTASE"/>
</dbReference>
<reference evidence="6" key="1">
    <citation type="journal article" date="2014" name="Int. J. Syst. Evol. Microbiol.">
        <title>Complete genome sequence of Corynebacterium casei LMG S-19264T (=DSM 44701T), isolated from a smear-ripened cheese.</title>
        <authorList>
            <consortium name="US DOE Joint Genome Institute (JGI-PGF)"/>
            <person name="Walter F."/>
            <person name="Albersmeier A."/>
            <person name="Kalinowski J."/>
            <person name="Ruckert C."/>
        </authorList>
    </citation>
    <scope>NUCLEOTIDE SEQUENCE</scope>
    <source>
        <strain evidence="6">JCM 10088</strain>
    </source>
</reference>
<dbReference type="RefSeq" id="WP_188596865.1">
    <property type="nucleotide sequence ID" value="NZ_BMNL01000003.1"/>
</dbReference>
<dbReference type="Gene3D" id="3.40.630.20">
    <property type="entry name" value="Peptidase C15, pyroglutamyl peptidase I-like"/>
    <property type="match status" value="1"/>
</dbReference>
<comment type="caution">
    <text evidence="6">The sequence shown here is derived from an EMBL/GenBank/DDBJ whole genome shotgun (WGS) entry which is preliminary data.</text>
</comment>
<dbReference type="PIRSF" id="PIRSF015592">
    <property type="entry name" value="Prld-crbxl_pptds"/>
    <property type="match status" value="1"/>
</dbReference>
<protein>
    <submittedName>
        <fullName evidence="6">Pyrrolidone-carboxylate peptidase</fullName>
    </submittedName>
</protein>
<dbReference type="InterPro" id="IPR000816">
    <property type="entry name" value="Peptidase_C15"/>
</dbReference>
<keyword evidence="5" id="KW-0788">Thiol protease</keyword>
<dbReference type="EMBL" id="BMNL01000003">
    <property type="protein sequence ID" value="GGP21973.1"/>
    <property type="molecule type" value="Genomic_DNA"/>
</dbReference>
<keyword evidence="2" id="KW-0963">Cytoplasm</keyword>
<sequence length="212" mass="22700">MVKILVTGFEPFGGDDENPTSIMANGIDGRVINGAEIVGRVLPVSYAKAKSLLMDLLHSIKPDVYVGLGLAPGSTGVAVEKVALNIARGRDNDGNDMDDEPIIKDGPAAYFSTLPVKPLIDALRGAGIPARESYHAGTYLCNYVMYIGLHVATVEGTPKVAGFMHFPYHSEYISKRGVASPSLPLPVMFNSLIRMAEVVLEKLVGNPYKANQ</sequence>